<protein>
    <submittedName>
        <fullName evidence="2">Type I-C CRISPR-associated protein Cas8c/Csd1</fullName>
    </submittedName>
</protein>
<feature type="region of interest" description="Disordered" evidence="1">
    <location>
        <begin position="576"/>
        <end position="595"/>
    </location>
</feature>
<dbReference type="Proteomes" id="UP001216440">
    <property type="component" value="Chromosome"/>
</dbReference>
<evidence type="ECO:0000256" key="1">
    <source>
        <dbReference type="SAM" id="MobiDB-lite"/>
    </source>
</evidence>
<dbReference type="EMBL" id="CP121682">
    <property type="protein sequence ID" value="WGD42899.1"/>
    <property type="molecule type" value="Genomic_DNA"/>
</dbReference>
<dbReference type="RefSeq" id="WP_279335952.1">
    <property type="nucleotide sequence ID" value="NZ_CP121682.1"/>
</dbReference>
<organism evidence="2 3">
    <name type="scientific">Streptomyces cathayae</name>
    <dbReference type="NCBI Taxonomy" id="3031124"/>
    <lineage>
        <taxon>Bacteria</taxon>
        <taxon>Bacillati</taxon>
        <taxon>Actinomycetota</taxon>
        <taxon>Actinomycetes</taxon>
        <taxon>Kitasatosporales</taxon>
        <taxon>Streptomycetaceae</taxon>
        <taxon>Streptomyces</taxon>
    </lineage>
</organism>
<dbReference type="InterPro" id="IPR010144">
    <property type="entry name" value="CRISPR-assoc_prot_Csd1-typ"/>
</dbReference>
<sequence>MLLHRLTEYAARAEADDELPPPYYRPKRIQWILQLNADGTAAGFVDRRSAKGEKPLETTAPYAYRSGTMPPPYLMVDTAQYVLALPKQAPGKPVTERAVAEGRRRRDAYADFLLAWANAAPDDPYAEAVRTFVTTGVLHGLEVPEEMTAADNIALMAHDNTWLHLLPSVRQAWAAGVRSRKSGKNAAGLCLVCGKDGELLSTIPESIKSGAIPTGGRGRDAQLVSINASAQGRGGALQLVNTPVCERCGGRAMAALNLLLASDTNRRRATDSVTVWWTREPVDDLFGTLDTATDAAVARLLTSLHEHPDPATAERIDPNAYYSLTLGLNNARAVVLDWLDIPVGRLRNHLGAWFEHHRVYDGWNQSYRYFPLWRLALAAGRWDAKANKYVSGSAPKGLEQELLHAALTRGPVPARLLPHLLQRIRADRRVDPPRIALLRLALHPNRKDHQVTAPADRLDSTQLDPGYLCGRVFAILEAIQYAALPDVKATIGDKFFGTAMTAPAAVFKNLRLGANAHLKRLRRDNGAAYTALSRRLAEAFAAFDPHDGIPLLLTTEQQAKFVLGYEQQRAADFAAKAAHKKNKDQATNGAASEPA</sequence>
<reference evidence="2 3" key="1">
    <citation type="submission" date="2023-03" db="EMBL/GenBank/DDBJ databases">
        <authorList>
            <person name="Mo P."/>
        </authorList>
    </citation>
    <scope>NUCLEOTIDE SEQUENCE [LARGE SCALE GENOMIC DNA]</scope>
    <source>
        <strain evidence="2 3">HUAS 5</strain>
    </source>
</reference>
<gene>
    <name evidence="2" type="primary">cas8c</name>
    <name evidence="2" type="ORF">PYS65_23690</name>
</gene>
<proteinExistence type="predicted"/>
<evidence type="ECO:0000313" key="2">
    <source>
        <dbReference type="EMBL" id="WGD42899.1"/>
    </source>
</evidence>
<name>A0ABY8K630_9ACTN</name>
<keyword evidence="3" id="KW-1185">Reference proteome</keyword>
<evidence type="ECO:0000313" key="3">
    <source>
        <dbReference type="Proteomes" id="UP001216440"/>
    </source>
</evidence>
<dbReference type="Pfam" id="PF09709">
    <property type="entry name" value="Cas_Csd1"/>
    <property type="match status" value="1"/>
</dbReference>
<dbReference type="NCBIfam" id="TIGR01863">
    <property type="entry name" value="cas_Csd1"/>
    <property type="match status" value="1"/>
</dbReference>
<accession>A0ABY8K630</accession>